<dbReference type="OrthoDB" id="623670at2759"/>
<keyword evidence="5" id="KW-1185">Reference proteome</keyword>
<evidence type="ECO:0008006" key="6">
    <source>
        <dbReference type="Google" id="ProtNLM"/>
    </source>
</evidence>
<dbReference type="InterPro" id="IPR051477">
    <property type="entry name" value="Expansin_CellWall"/>
</dbReference>
<dbReference type="Proteomes" id="UP000289152">
    <property type="component" value="Unassembled WGS sequence"/>
</dbReference>
<dbReference type="InParanoid" id="A0A4Q1BR94"/>
<dbReference type="CDD" id="cd22191">
    <property type="entry name" value="DPBB_RlpA_EXP_N-like"/>
    <property type="match status" value="1"/>
</dbReference>
<evidence type="ECO:0000256" key="3">
    <source>
        <dbReference type="SAM" id="SignalP"/>
    </source>
</evidence>
<organism evidence="4 5">
    <name type="scientific">Tremella mesenterica</name>
    <name type="common">Jelly fungus</name>
    <dbReference type="NCBI Taxonomy" id="5217"/>
    <lineage>
        <taxon>Eukaryota</taxon>
        <taxon>Fungi</taxon>
        <taxon>Dikarya</taxon>
        <taxon>Basidiomycota</taxon>
        <taxon>Agaricomycotina</taxon>
        <taxon>Tremellomycetes</taxon>
        <taxon>Tremellales</taxon>
        <taxon>Tremellaceae</taxon>
        <taxon>Tremella</taxon>
    </lineage>
</organism>
<sequence length="301" mass="31726">MLIRSLFAILPLLPLSLASHQNPRHPKRSHHGLQLLDRDADLTPRNVSLLEERGQTFYGTGTYFFVGLGACGQYSNDNDWMVALNSLSYGGGYPGPQCFKYICIEANGQTRCGIEILDECPTCYNAGDLDLSPGLFQQYANTDAGTIQMTWWYQDDGPTSSNTPTPTSTWQPPTSTSTWQAPTTSSTTTWSPSPSSTTSTTPTSTTWSSSTTAPPSTITSSTSSYSSSSSSNSTNPYAIINNVSDTSSSVSASASASASSSTDGDTGETPQITYEVQGNLLLINGLVANVGGLMVAAAGGV</sequence>
<proteinExistence type="predicted"/>
<evidence type="ECO:0000313" key="5">
    <source>
        <dbReference type="Proteomes" id="UP000289152"/>
    </source>
</evidence>
<reference evidence="4 5" key="1">
    <citation type="submission" date="2016-06" db="EMBL/GenBank/DDBJ databases">
        <title>Evolution of pathogenesis and genome organization in the Tremellales.</title>
        <authorList>
            <person name="Cuomo C."/>
            <person name="Litvintseva A."/>
            <person name="Heitman J."/>
            <person name="Chen Y."/>
            <person name="Sun S."/>
            <person name="Springer D."/>
            <person name="Dromer F."/>
            <person name="Young S."/>
            <person name="Zeng Q."/>
            <person name="Chapman S."/>
            <person name="Gujja S."/>
            <person name="Saif S."/>
            <person name="Birren B."/>
        </authorList>
    </citation>
    <scope>NUCLEOTIDE SEQUENCE [LARGE SCALE GENOMIC DNA]</scope>
    <source>
        <strain evidence="4 5">ATCC 28783</strain>
    </source>
</reference>
<feature type="chain" id="PRO_5020783785" description="Expansin-like EG45 domain-containing protein" evidence="3">
    <location>
        <begin position="19"/>
        <end position="301"/>
    </location>
</feature>
<evidence type="ECO:0000256" key="1">
    <source>
        <dbReference type="ARBA" id="ARBA00022729"/>
    </source>
</evidence>
<dbReference type="STRING" id="5217.A0A4Q1BR94"/>
<evidence type="ECO:0000313" key="4">
    <source>
        <dbReference type="EMBL" id="RXK40468.1"/>
    </source>
</evidence>
<keyword evidence="1 3" id="KW-0732">Signal</keyword>
<dbReference type="VEuPathDB" id="FungiDB:TREMEDRAFT_72362"/>
<feature type="compositionally biased region" description="Low complexity" evidence="2">
    <location>
        <begin position="158"/>
        <end position="233"/>
    </location>
</feature>
<dbReference type="EMBL" id="SDIL01000018">
    <property type="protein sequence ID" value="RXK40468.1"/>
    <property type="molecule type" value="Genomic_DNA"/>
</dbReference>
<accession>A0A4Q1BR94</accession>
<gene>
    <name evidence="4" type="ORF">M231_02301</name>
</gene>
<comment type="caution">
    <text evidence="4">The sequence shown here is derived from an EMBL/GenBank/DDBJ whole genome shotgun (WGS) entry which is preliminary data.</text>
</comment>
<evidence type="ECO:0000256" key="2">
    <source>
        <dbReference type="SAM" id="MobiDB-lite"/>
    </source>
</evidence>
<dbReference type="Gene3D" id="2.40.40.10">
    <property type="entry name" value="RlpA-like domain"/>
    <property type="match status" value="1"/>
</dbReference>
<protein>
    <recommendedName>
        <fullName evidence="6">Expansin-like EG45 domain-containing protein</fullName>
    </recommendedName>
</protein>
<dbReference type="SUPFAM" id="SSF50685">
    <property type="entry name" value="Barwin-like endoglucanases"/>
    <property type="match status" value="1"/>
</dbReference>
<feature type="signal peptide" evidence="3">
    <location>
        <begin position="1"/>
        <end position="18"/>
    </location>
</feature>
<dbReference type="InterPro" id="IPR036908">
    <property type="entry name" value="RlpA-like_sf"/>
</dbReference>
<dbReference type="PANTHER" id="PTHR31836:SF28">
    <property type="entry name" value="SRCR DOMAIN-CONTAINING PROTEIN-RELATED"/>
    <property type="match status" value="1"/>
</dbReference>
<dbReference type="OMA" id="SFTYYEV"/>
<name>A0A4Q1BR94_TREME</name>
<feature type="region of interest" description="Disordered" evidence="2">
    <location>
        <begin position="155"/>
        <end position="233"/>
    </location>
</feature>
<dbReference type="PANTHER" id="PTHR31836">
    <property type="match status" value="1"/>
</dbReference>
<dbReference type="AlphaFoldDB" id="A0A4Q1BR94"/>